<keyword evidence="3" id="KW-1185">Reference proteome</keyword>
<dbReference type="Proteomes" id="UP000030645">
    <property type="component" value="Unassembled WGS sequence"/>
</dbReference>
<organism evidence="2 3">
    <name type="scientific">Morus notabilis</name>
    <dbReference type="NCBI Taxonomy" id="981085"/>
    <lineage>
        <taxon>Eukaryota</taxon>
        <taxon>Viridiplantae</taxon>
        <taxon>Streptophyta</taxon>
        <taxon>Embryophyta</taxon>
        <taxon>Tracheophyta</taxon>
        <taxon>Spermatophyta</taxon>
        <taxon>Magnoliopsida</taxon>
        <taxon>eudicotyledons</taxon>
        <taxon>Gunneridae</taxon>
        <taxon>Pentapetalae</taxon>
        <taxon>rosids</taxon>
        <taxon>fabids</taxon>
        <taxon>Rosales</taxon>
        <taxon>Moraceae</taxon>
        <taxon>Moreae</taxon>
        <taxon>Morus</taxon>
    </lineage>
</organism>
<reference evidence="3" key="1">
    <citation type="submission" date="2013-01" db="EMBL/GenBank/DDBJ databases">
        <title>Draft Genome Sequence of a Mulberry Tree, Morus notabilis C.K. Schneid.</title>
        <authorList>
            <person name="He N."/>
            <person name="Zhao S."/>
        </authorList>
    </citation>
    <scope>NUCLEOTIDE SEQUENCE</scope>
</reference>
<proteinExistence type="predicted"/>
<protein>
    <submittedName>
        <fullName evidence="2">Uncharacterized protein</fullName>
    </submittedName>
</protein>
<feature type="region of interest" description="Disordered" evidence="1">
    <location>
        <begin position="1"/>
        <end position="67"/>
    </location>
</feature>
<feature type="compositionally biased region" description="Basic and acidic residues" evidence="1">
    <location>
        <begin position="31"/>
        <end position="54"/>
    </location>
</feature>
<evidence type="ECO:0000313" key="3">
    <source>
        <dbReference type="Proteomes" id="UP000030645"/>
    </source>
</evidence>
<gene>
    <name evidence="2" type="ORF">L484_010242</name>
</gene>
<name>W9SG01_9ROSA</name>
<sequence length="179" mass="19735">MAITHLGQEPLRASFRRSRNSTLECSAGLPLKEEAPAERSTKSEQLELTKEAKGEQSYLKSRSNERERVGRLANRLDRCAVSLQRYYAGCKVDSPGKCIADSIRDSTVNSVSPSSRRLVHGGASRDDNVNNSSVVSAGYNTTSSLGFGDKNSKVDHFMEGEKGGLLKKKKKKRIRGFRV</sequence>
<accession>W9SG01</accession>
<evidence type="ECO:0000256" key="1">
    <source>
        <dbReference type="SAM" id="MobiDB-lite"/>
    </source>
</evidence>
<dbReference type="EMBL" id="KE345511">
    <property type="protein sequence ID" value="EXC04819.1"/>
    <property type="molecule type" value="Genomic_DNA"/>
</dbReference>
<feature type="region of interest" description="Disordered" evidence="1">
    <location>
        <begin position="109"/>
        <end position="132"/>
    </location>
</feature>
<evidence type="ECO:0000313" key="2">
    <source>
        <dbReference type="EMBL" id="EXC04819.1"/>
    </source>
</evidence>
<dbReference type="AlphaFoldDB" id="W9SG01"/>